<sequence>MNYTAFNYTVIPFAGTILGGLLPGEMVLIQGSVLRDADRFQVDLTCGSSMEPRADVAFHFNPRFRTPCVVCNALQGGRWGREEVLDLNPFRAGDPFELIVLVLKDTFKVALNGAHLVDFQQRVDLQRVDTLCISGGVLIQAAGILPSFRDVSPVASLTNQEPPEMNQEVPQTVNFFSPVLQRVPFRGELAGGLSVGRSISITGETQQHAHRYLSVCGPVCLWICLWTCLWTCLSVCGYHLNTTHSDVFRAAAQQQHLYSVVS</sequence>
<dbReference type="SMART" id="SM00908">
    <property type="entry name" value="Gal-bind_lectin"/>
    <property type="match status" value="1"/>
</dbReference>
<evidence type="ECO:0000259" key="4">
    <source>
        <dbReference type="PROSITE" id="PS51304"/>
    </source>
</evidence>
<keyword evidence="6" id="KW-1185">Reference proteome</keyword>
<dbReference type="InterPro" id="IPR013320">
    <property type="entry name" value="ConA-like_dom_sf"/>
</dbReference>
<accession>A0A8C2Z4W5</accession>
<organism evidence="5 6">
    <name type="scientific">Cyclopterus lumpus</name>
    <name type="common">Lumpsucker</name>
    <dbReference type="NCBI Taxonomy" id="8103"/>
    <lineage>
        <taxon>Eukaryota</taxon>
        <taxon>Metazoa</taxon>
        <taxon>Chordata</taxon>
        <taxon>Craniata</taxon>
        <taxon>Vertebrata</taxon>
        <taxon>Euteleostomi</taxon>
        <taxon>Actinopterygii</taxon>
        <taxon>Neopterygii</taxon>
        <taxon>Teleostei</taxon>
        <taxon>Neoteleostei</taxon>
        <taxon>Acanthomorphata</taxon>
        <taxon>Eupercaria</taxon>
        <taxon>Perciformes</taxon>
        <taxon>Cottioidei</taxon>
        <taxon>Cottales</taxon>
        <taxon>Cyclopteridae</taxon>
        <taxon>Cyclopterus</taxon>
    </lineage>
</organism>
<dbReference type="GeneTree" id="ENSGT00940000155727"/>
<dbReference type="PROSITE" id="PS51304">
    <property type="entry name" value="GALECTIN"/>
    <property type="match status" value="1"/>
</dbReference>
<proteinExistence type="predicted"/>
<dbReference type="Pfam" id="PF00337">
    <property type="entry name" value="Gal-bind_lectin"/>
    <property type="match status" value="1"/>
</dbReference>
<dbReference type="GO" id="GO:0005737">
    <property type="term" value="C:cytoplasm"/>
    <property type="evidence" value="ECO:0007669"/>
    <property type="project" value="TreeGrafter"/>
</dbReference>
<evidence type="ECO:0000313" key="5">
    <source>
        <dbReference type="Ensembl" id="ENSCLMP00005020297.1"/>
    </source>
</evidence>
<dbReference type="CDD" id="cd00070">
    <property type="entry name" value="GLECT"/>
    <property type="match status" value="1"/>
</dbReference>
<dbReference type="SUPFAM" id="SSF49899">
    <property type="entry name" value="Concanavalin A-like lectins/glucanases"/>
    <property type="match status" value="1"/>
</dbReference>
<keyword evidence="2" id="KW-0677">Repeat</keyword>
<reference evidence="5" key="2">
    <citation type="submission" date="2025-09" db="UniProtKB">
        <authorList>
            <consortium name="Ensembl"/>
        </authorList>
    </citation>
    <scope>IDENTIFICATION</scope>
</reference>
<protein>
    <recommendedName>
        <fullName evidence="3">Galectin</fullName>
    </recommendedName>
</protein>
<dbReference type="PANTHER" id="PTHR11346">
    <property type="entry name" value="GALECTIN"/>
    <property type="match status" value="1"/>
</dbReference>
<dbReference type="SMART" id="SM00276">
    <property type="entry name" value="GLECT"/>
    <property type="match status" value="1"/>
</dbReference>
<dbReference type="FunFam" id="2.60.120.200:FF:000124">
    <property type="entry name" value="Galectin-4"/>
    <property type="match status" value="1"/>
</dbReference>
<dbReference type="Ensembl" id="ENSCLMT00005021334.1">
    <property type="protein sequence ID" value="ENSCLMP00005020297.1"/>
    <property type="gene ID" value="ENSCLMG00005010135.1"/>
</dbReference>
<keyword evidence="1 3" id="KW-0430">Lectin</keyword>
<name>A0A8C2Z4W5_CYCLU</name>
<dbReference type="Proteomes" id="UP000694565">
    <property type="component" value="Unplaced"/>
</dbReference>
<dbReference type="InterPro" id="IPR001079">
    <property type="entry name" value="Galectin_CRD"/>
</dbReference>
<feature type="domain" description="Galectin" evidence="4">
    <location>
        <begin position="13"/>
        <end position="145"/>
    </location>
</feature>
<evidence type="ECO:0000256" key="2">
    <source>
        <dbReference type="ARBA" id="ARBA00022737"/>
    </source>
</evidence>
<evidence type="ECO:0000313" key="6">
    <source>
        <dbReference type="Proteomes" id="UP000694565"/>
    </source>
</evidence>
<evidence type="ECO:0000256" key="3">
    <source>
        <dbReference type="RuleBase" id="RU102079"/>
    </source>
</evidence>
<evidence type="ECO:0000256" key="1">
    <source>
        <dbReference type="ARBA" id="ARBA00022734"/>
    </source>
</evidence>
<dbReference type="GO" id="GO:0030246">
    <property type="term" value="F:carbohydrate binding"/>
    <property type="evidence" value="ECO:0007669"/>
    <property type="project" value="UniProtKB-UniRule"/>
</dbReference>
<dbReference type="AlphaFoldDB" id="A0A8C2Z4W5"/>
<dbReference type="PANTHER" id="PTHR11346:SF111">
    <property type="entry name" value="GALECTIN-12"/>
    <property type="match status" value="1"/>
</dbReference>
<dbReference type="InterPro" id="IPR044156">
    <property type="entry name" value="Galectin-like"/>
</dbReference>
<dbReference type="Gene3D" id="2.60.120.200">
    <property type="match status" value="1"/>
</dbReference>
<reference evidence="5" key="1">
    <citation type="submission" date="2025-08" db="UniProtKB">
        <authorList>
            <consortium name="Ensembl"/>
        </authorList>
    </citation>
    <scope>IDENTIFICATION</scope>
</reference>